<feature type="region of interest" description="Disordered" evidence="8">
    <location>
        <begin position="223"/>
        <end position="283"/>
    </location>
</feature>
<feature type="compositionally biased region" description="Basic and acidic residues" evidence="8">
    <location>
        <begin position="1"/>
        <end position="11"/>
    </location>
</feature>
<dbReference type="InterPro" id="IPR008677">
    <property type="entry name" value="MRVI1"/>
</dbReference>
<evidence type="ECO:0000256" key="2">
    <source>
        <dbReference type="ARBA" id="ARBA00004496"/>
    </source>
</evidence>
<evidence type="ECO:0000256" key="9">
    <source>
        <dbReference type="SAM" id="Phobius"/>
    </source>
</evidence>
<feature type="region of interest" description="Disordered" evidence="8">
    <location>
        <begin position="1"/>
        <end position="32"/>
    </location>
</feature>
<name>A0A8B9RM93_ASTMX</name>
<evidence type="ECO:0000256" key="1">
    <source>
        <dbReference type="ARBA" id="ARBA00004167"/>
    </source>
</evidence>
<dbReference type="GO" id="GO:0005737">
    <property type="term" value="C:cytoplasm"/>
    <property type="evidence" value="ECO:0007669"/>
    <property type="project" value="UniProtKB-SubCell"/>
</dbReference>
<evidence type="ECO:0000256" key="6">
    <source>
        <dbReference type="ARBA" id="ARBA00023054"/>
    </source>
</evidence>
<dbReference type="GO" id="GO:0016020">
    <property type="term" value="C:membrane"/>
    <property type="evidence" value="ECO:0007669"/>
    <property type="project" value="UniProtKB-SubCell"/>
</dbReference>
<organism evidence="10 11">
    <name type="scientific">Astyanax mexicanus</name>
    <name type="common">Blind cave fish</name>
    <name type="synonym">Astyanax fasciatus mexicanus</name>
    <dbReference type="NCBI Taxonomy" id="7994"/>
    <lineage>
        <taxon>Eukaryota</taxon>
        <taxon>Metazoa</taxon>
        <taxon>Chordata</taxon>
        <taxon>Craniata</taxon>
        <taxon>Vertebrata</taxon>
        <taxon>Euteleostomi</taxon>
        <taxon>Actinopterygii</taxon>
        <taxon>Neopterygii</taxon>
        <taxon>Teleostei</taxon>
        <taxon>Ostariophysi</taxon>
        <taxon>Characiformes</taxon>
        <taxon>Characoidei</taxon>
        <taxon>Acestrorhamphidae</taxon>
        <taxon>Acestrorhamphinae</taxon>
        <taxon>Astyanax</taxon>
    </lineage>
</organism>
<comment type="subcellular location">
    <subcellularLocation>
        <location evidence="2">Cytoplasm</location>
    </subcellularLocation>
    <subcellularLocation>
        <location evidence="1">Membrane</location>
        <topology evidence="1">Single-pass membrane protein</topology>
    </subcellularLocation>
</comment>
<sequence>MSLQECEDHHSPSSKVLDCEDDSENGSRQEDLQAWSEMSIMERLGHKSVDMTEEELEDAFSHLALAFHCDQYTLDQRLQAEEHARNYAEESLKLEVERGQDLLETLKGMCLDIKRAKVIQSLELCLSIIGGTIERIANTAEVLGAVHQEAKVSRAVELMVAHVENLRCRHERDSAELEEIKKQMQKGSRGRQASEIWEEIETFQKPEKETHQPSLRRRISAAIISKQDQNTQRDAEVNPVPSEEAPDTNKSARINTTDHGGCTETKPGQGNDHQPPDRSSLECAAEAGSSAACNCRPVVLDPCTHPSPHQCSTAEHHKETDMPSMNKPHSTLPRHRLKSKAALETSSSGAKGSQHSLSVSNTLPTGLQRSLIQWMLHCHWIIITIYLIVLCSIIILAILVWFLQAPVLWL</sequence>
<keyword evidence="7 9" id="KW-0472">Membrane</keyword>
<evidence type="ECO:0000256" key="7">
    <source>
        <dbReference type="ARBA" id="ARBA00023136"/>
    </source>
</evidence>
<dbReference type="PANTHER" id="PTHR15352:SF4">
    <property type="entry name" value="LYMPHOID-RESTRICTED MEMBRANE PROTEIN-LIKE ISOFORM X1"/>
    <property type="match status" value="1"/>
</dbReference>
<reference evidence="10" key="1">
    <citation type="submission" date="2025-08" db="UniProtKB">
        <authorList>
            <consortium name="Ensembl"/>
        </authorList>
    </citation>
    <scope>IDENTIFICATION</scope>
</reference>
<evidence type="ECO:0000256" key="3">
    <source>
        <dbReference type="ARBA" id="ARBA00022490"/>
    </source>
</evidence>
<proteinExistence type="predicted"/>
<dbReference type="PANTHER" id="PTHR15352">
    <property type="entry name" value="LYMPHOID-RESTRICTED MEMBRANE PROTEIN, JAW1"/>
    <property type="match status" value="1"/>
</dbReference>
<dbReference type="AlphaFoldDB" id="A0A8B9RM93"/>
<evidence type="ECO:0000256" key="5">
    <source>
        <dbReference type="ARBA" id="ARBA00022989"/>
    </source>
</evidence>
<dbReference type="OrthoDB" id="10062605at2759"/>
<evidence type="ECO:0000313" key="11">
    <source>
        <dbReference type="Proteomes" id="UP000694621"/>
    </source>
</evidence>
<evidence type="ECO:0000256" key="4">
    <source>
        <dbReference type="ARBA" id="ARBA00022692"/>
    </source>
</evidence>
<feature type="compositionally biased region" description="Polar residues" evidence="8">
    <location>
        <begin position="344"/>
        <end position="359"/>
    </location>
</feature>
<keyword evidence="6" id="KW-0175">Coiled coil</keyword>
<feature type="region of interest" description="Disordered" evidence="8">
    <location>
        <begin position="306"/>
        <end position="359"/>
    </location>
</feature>
<dbReference type="Pfam" id="PF05781">
    <property type="entry name" value="MRVI1"/>
    <property type="match status" value="1"/>
</dbReference>
<protein>
    <submittedName>
        <fullName evidence="10">Si:ch211-163l21.11</fullName>
    </submittedName>
</protein>
<keyword evidence="5 9" id="KW-1133">Transmembrane helix</keyword>
<keyword evidence="4 9" id="KW-0812">Transmembrane</keyword>
<keyword evidence="3" id="KW-0963">Cytoplasm</keyword>
<dbReference type="Proteomes" id="UP000694621">
    <property type="component" value="Unplaced"/>
</dbReference>
<dbReference type="Ensembl" id="ENSAMXT00005058213.1">
    <property type="protein sequence ID" value="ENSAMXP00005053834.1"/>
    <property type="gene ID" value="ENSAMXG00005024112.1"/>
</dbReference>
<accession>A0A8B9RM93</accession>
<feature type="compositionally biased region" description="Polar residues" evidence="8">
    <location>
        <begin position="248"/>
        <end position="258"/>
    </location>
</feature>
<feature type="transmembrane region" description="Helical" evidence="9">
    <location>
        <begin position="380"/>
        <end position="403"/>
    </location>
</feature>
<evidence type="ECO:0000256" key="8">
    <source>
        <dbReference type="SAM" id="MobiDB-lite"/>
    </source>
</evidence>
<evidence type="ECO:0000313" key="10">
    <source>
        <dbReference type="Ensembl" id="ENSAMXP00005053834.1"/>
    </source>
</evidence>